<gene>
    <name evidence="1" type="ORF">SCALIN_C04_0344</name>
</gene>
<dbReference type="RefSeq" id="WP_230406550.1">
    <property type="nucleotide sequence ID" value="NZ_BAOS01000004.1"/>
</dbReference>
<accession>A0A286TVF2</accession>
<sequence length="62" mass="7114">MKKALVLLEGQTEEAFVKRVLQEHLLKYNVSLIPTIVSTKRVKSGSDLRVELYLIRRSVGIF</sequence>
<keyword evidence="2" id="KW-1185">Reference proteome</keyword>
<dbReference type="Proteomes" id="UP000218542">
    <property type="component" value="Unassembled WGS sequence"/>
</dbReference>
<organism evidence="1 2">
    <name type="scientific">Candidatus Scalindua japonica</name>
    <dbReference type="NCBI Taxonomy" id="1284222"/>
    <lineage>
        <taxon>Bacteria</taxon>
        <taxon>Pseudomonadati</taxon>
        <taxon>Planctomycetota</taxon>
        <taxon>Candidatus Brocadiia</taxon>
        <taxon>Candidatus Brocadiales</taxon>
        <taxon>Candidatus Scalinduaceae</taxon>
        <taxon>Candidatus Scalindua</taxon>
    </lineage>
</organism>
<evidence type="ECO:0000313" key="2">
    <source>
        <dbReference type="Proteomes" id="UP000218542"/>
    </source>
</evidence>
<dbReference type="AlphaFoldDB" id="A0A286TVF2"/>
<dbReference type="EMBL" id="BAOS01000004">
    <property type="protein sequence ID" value="GAX59856.1"/>
    <property type="molecule type" value="Genomic_DNA"/>
</dbReference>
<name>A0A286TVF2_9BACT</name>
<comment type="caution">
    <text evidence="1">The sequence shown here is derived from an EMBL/GenBank/DDBJ whole genome shotgun (WGS) entry which is preliminary data.</text>
</comment>
<protein>
    <submittedName>
        <fullName evidence="1">Periplasmic solute-binding protein</fullName>
    </submittedName>
</protein>
<evidence type="ECO:0000313" key="1">
    <source>
        <dbReference type="EMBL" id="GAX59856.1"/>
    </source>
</evidence>
<proteinExistence type="predicted"/>
<reference evidence="2" key="1">
    <citation type="journal article" date="2017" name="Environ. Microbiol. Rep.">
        <title>Genetic Diversity of Marine Anaerobic Ammonium-Oxidizing Bacteria as Revealed by Genomic and Proteomic Analyses of 'Candidatus Scalindua japonica'.</title>
        <authorList>
            <person name="Oshiki M."/>
            <person name="Mizuto K."/>
            <person name="Kimura Z."/>
            <person name="Kindaichi T."/>
            <person name="Satoh H."/>
            <person name="Okabe S."/>
        </authorList>
    </citation>
    <scope>NUCLEOTIDE SEQUENCE [LARGE SCALE GENOMIC DNA]</scope>
    <source>
        <strain evidence="2">husup-a2</strain>
    </source>
</reference>